<dbReference type="Proteomes" id="UP001174932">
    <property type="component" value="Unassembled WGS sequence"/>
</dbReference>
<reference evidence="4" key="2">
    <citation type="submission" date="2023-07" db="EMBL/GenBank/DDBJ databases">
        <authorList>
            <person name="Shen H."/>
        </authorList>
    </citation>
    <scope>NUCLEOTIDE SEQUENCE</scope>
    <source>
        <strain evidence="4">TNR-22</strain>
    </source>
</reference>
<gene>
    <name evidence="4" type="ORF">Q4481_24480</name>
</gene>
<evidence type="ECO:0000256" key="2">
    <source>
        <dbReference type="SAM" id="SignalP"/>
    </source>
</evidence>
<feature type="chain" id="PRO_5045762431" evidence="2">
    <location>
        <begin position="23"/>
        <end position="318"/>
    </location>
</feature>
<proteinExistence type="inferred from homology"/>
<evidence type="ECO:0000313" key="4">
    <source>
        <dbReference type="EMBL" id="MDO6967116.1"/>
    </source>
</evidence>
<keyword evidence="2" id="KW-0732">Signal</keyword>
<dbReference type="RefSeq" id="WP_304379046.1">
    <property type="nucleotide sequence ID" value="NZ_JAUOZU010000032.1"/>
</dbReference>
<sequence>MRLLLIFIALVACLTAPASARAFEFHNIQLESQVAALFQGSRDIAEIKLTIDRMVEPGVDVAANLQIINGMAADLERMRAEAGVTSDLDKLAILRRYIYEPGPWNGGKAFSYDLDDPMGVRPENRLLSDYLGDRRGNCVSMPMLMMILGNRMGLLMTLAEAPQHSLIKFTDSEGREWNLEATSGGGFTRESHYRKEMPSLTETAIKNGVYLRGLPRDEMIAGEVSGMLVAHLIGTGRLEDAVAVSDQLLTKAPKSIRLKLARASVLSLLLKRDITDRYKRMNEMTPDIRAYADDLYRQNMAAFAEAEALGWREPGGKF</sequence>
<organism evidence="4 5">
    <name type="scientific">Rhizobium alvei</name>
    <dbReference type="NCBI Taxonomy" id="1132659"/>
    <lineage>
        <taxon>Bacteria</taxon>
        <taxon>Pseudomonadati</taxon>
        <taxon>Pseudomonadota</taxon>
        <taxon>Alphaproteobacteria</taxon>
        <taxon>Hyphomicrobiales</taxon>
        <taxon>Rhizobiaceae</taxon>
        <taxon>Rhizobium/Agrobacterium group</taxon>
        <taxon>Rhizobium</taxon>
    </lineage>
</organism>
<feature type="signal peptide" evidence="2">
    <location>
        <begin position="1"/>
        <end position="22"/>
    </location>
</feature>
<comment type="similarity">
    <text evidence="1">Belongs to the UPF0162 family.</text>
</comment>
<name>A0ABT8YUB3_9HYPH</name>
<evidence type="ECO:0000313" key="5">
    <source>
        <dbReference type="Proteomes" id="UP001174932"/>
    </source>
</evidence>
<dbReference type="InterPro" id="IPR032698">
    <property type="entry name" value="SirB1_N"/>
</dbReference>
<evidence type="ECO:0000256" key="1">
    <source>
        <dbReference type="ARBA" id="ARBA00007100"/>
    </source>
</evidence>
<accession>A0ABT8YUB3</accession>
<protein>
    <submittedName>
        <fullName evidence="4">Transglutaminase family protein</fullName>
    </submittedName>
</protein>
<evidence type="ECO:0000259" key="3">
    <source>
        <dbReference type="Pfam" id="PF13369"/>
    </source>
</evidence>
<keyword evidence="5" id="KW-1185">Reference proteome</keyword>
<dbReference type="Pfam" id="PF13369">
    <property type="entry name" value="Transglut_core2"/>
    <property type="match status" value="1"/>
</dbReference>
<feature type="domain" description="Protein SirB1 N-terminal" evidence="3">
    <location>
        <begin position="85"/>
        <end position="194"/>
    </location>
</feature>
<reference evidence="4" key="1">
    <citation type="journal article" date="2015" name="Int. J. Syst. Evol. Microbiol.">
        <title>Rhizobium alvei sp. nov., isolated from a freshwater river.</title>
        <authorList>
            <person name="Sheu S.Y."/>
            <person name="Huang H.W."/>
            <person name="Young C.C."/>
            <person name="Chen W.M."/>
        </authorList>
    </citation>
    <scope>NUCLEOTIDE SEQUENCE</scope>
    <source>
        <strain evidence="4">TNR-22</strain>
    </source>
</reference>
<comment type="caution">
    <text evidence="4">The sequence shown here is derived from an EMBL/GenBank/DDBJ whole genome shotgun (WGS) entry which is preliminary data.</text>
</comment>
<dbReference type="EMBL" id="JAUOZU010000032">
    <property type="protein sequence ID" value="MDO6967116.1"/>
    <property type="molecule type" value="Genomic_DNA"/>
</dbReference>